<comment type="caution">
    <text evidence="1">The sequence shown here is derived from an EMBL/GenBank/DDBJ whole genome shotgun (WGS) entry which is preliminary data.</text>
</comment>
<sequence length="303" mass="34085">MKRLSINELRPADVLLFSPEKKSFISWAITFLTDAPVSHAAIYFNAMPATIIEETPPQVSLNPAERRFKGRTIHVYRHTTEASLSPVIDAAQRHLNNNEPYDNPGLYMVGLLLMYKKFLMTSRKQQIIIRILEKLTATLNHYIQQHQTPGKHPMVCSQFVAQCFDDAGNNFRLQFRHALQLDSTIGETLLEKAIDWTTQRKPVFTQQDLAAATPETASDEVLCEALYKSFMEDASQPTPAMTDALAEAIYHFSVAHAALLNIDTATSRFNPLAALQANNNMFVSPGDLMRHCRNLTPIGIVMI</sequence>
<protein>
    <submittedName>
        <fullName evidence="1">Uncharacterized protein</fullName>
    </submittedName>
</protein>
<reference evidence="1" key="1">
    <citation type="journal article" date="2023" name="J Glob Antimicrob Resist">
        <title>Emergence of NDM-1 and KPC-3 carbapenemases in Kluyvera cryocrescens: Investigating genetic heterogeneity and acquisition routes of blaNDM-1 in Enterobacterales species in Portugal.</title>
        <authorList>
            <person name="Loiodice M."/>
            <person name="Ribeiro M."/>
            <person name="Peixe L."/>
            <person name="Novais A."/>
        </authorList>
    </citation>
    <scope>NUCLEOTIDE SEQUENCE</scope>
    <source>
        <strain evidence="1">K629</strain>
    </source>
</reference>
<dbReference type="EMBL" id="JAUEQX010000010">
    <property type="protein sequence ID" value="MDW3777860.1"/>
    <property type="molecule type" value="Genomic_DNA"/>
</dbReference>
<accession>A0AAW9C9Q9</accession>
<dbReference type="SUPFAM" id="SSF54001">
    <property type="entry name" value="Cysteine proteinases"/>
    <property type="match status" value="1"/>
</dbReference>
<evidence type="ECO:0000313" key="2">
    <source>
        <dbReference type="Proteomes" id="UP001276300"/>
    </source>
</evidence>
<name>A0AAW9C9Q9_KLUCR</name>
<gene>
    <name evidence="1" type="ORF">QWU01_13705</name>
</gene>
<dbReference type="Gene3D" id="3.90.1720.10">
    <property type="entry name" value="endopeptidase domain like (from Nostoc punctiforme)"/>
    <property type="match status" value="1"/>
</dbReference>
<dbReference type="Proteomes" id="UP001276300">
    <property type="component" value="Unassembled WGS sequence"/>
</dbReference>
<dbReference type="AlphaFoldDB" id="A0AAW9C9Q9"/>
<proteinExistence type="predicted"/>
<dbReference type="InterPro" id="IPR038765">
    <property type="entry name" value="Papain-like_cys_pep_sf"/>
</dbReference>
<dbReference type="RefSeq" id="WP_172728955.1">
    <property type="nucleotide sequence ID" value="NZ_CALMQG010000072.1"/>
</dbReference>
<organism evidence="1 2">
    <name type="scientific">Kluyvera cryocrescens</name>
    <name type="common">Kluyvera citrophila</name>
    <dbReference type="NCBI Taxonomy" id="580"/>
    <lineage>
        <taxon>Bacteria</taxon>
        <taxon>Pseudomonadati</taxon>
        <taxon>Pseudomonadota</taxon>
        <taxon>Gammaproteobacteria</taxon>
        <taxon>Enterobacterales</taxon>
        <taxon>Enterobacteriaceae</taxon>
        <taxon>Kluyvera</taxon>
    </lineage>
</organism>
<evidence type="ECO:0000313" key="1">
    <source>
        <dbReference type="EMBL" id="MDW3777860.1"/>
    </source>
</evidence>